<accession>A0A951U465</accession>
<dbReference type="Gene3D" id="3.40.630.90">
    <property type="match status" value="1"/>
</dbReference>
<dbReference type="SUPFAM" id="SSF55729">
    <property type="entry name" value="Acyl-CoA N-acyltransferases (Nat)"/>
    <property type="match status" value="1"/>
</dbReference>
<evidence type="ECO:0000313" key="3">
    <source>
        <dbReference type="Proteomes" id="UP000707356"/>
    </source>
</evidence>
<dbReference type="Proteomes" id="UP000707356">
    <property type="component" value="Unassembled WGS sequence"/>
</dbReference>
<dbReference type="InterPro" id="IPR000182">
    <property type="entry name" value="GNAT_dom"/>
</dbReference>
<dbReference type="InterPro" id="IPR016181">
    <property type="entry name" value="Acyl_CoA_acyltransferase"/>
</dbReference>
<name>A0A951U465_9CYAN</name>
<dbReference type="InterPro" id="IPR052729">
    <property type="entry name" value="Acyl/Acetyltrans_Enzymes"/>
</dbReference>
<dbReference type="GO" id="GO:0016747">
    <property type="term" value="F:acyltransferase activity, transferring groups other than amino-acyl groups"/>
    <property type="evidence" value="ECO:0007669"/>
    <property type="project" value="InterPro"/>
</dbReference>
<evidence type="ECO:0000313" key="2">
    <source>
        <dbReference type="EMBL" id="MBW4465404.1"/>
    </source>
</evidence>
<dbReference type="PANTHER" id="PTHR47237">
    <property type="entry name" value="SLL0310 PROTEIN"/>
    <property type="match status" value="1"/>
</dbReference>
<gene>
    <name evidence="2" type="ORF">KME07_08185</name>
</gene>
<keyword evidence="2" id="KW-0012">Acyltransferase</keyword>
<dbReference type="EMBL" id="JAHHHV010000042">
    <property type="protein sequence ID" value="MBW4465404.1"/>
    <property type="molecule type" value="Genomic_DNA"/>
</dbReference>
<dbReference type="EC" id="2.3.1.-" evidence="2"/>
<reference evidence="2" key="2">
    <citation type="journal article" date="2022" name="Microbiol. Resour. Announc.">
        <title>Metagenome Sequencing to Explore Phylogenomics of Terrestrial Cyanobacteria.</title>
        <authorList>
            <person name="Ward R.D."/>
            <person name="Stajich J.E."/>
            <person name="Johansen J.R."/>
            <person name="Huntemann M."/>
            <person name="Clum A."/>
            <person name="Foster B."/>
            <person name="Foster B."/>
            <person name="Roux S."/>
            <person name="Palaniappan K."/>
            <person name="Varghese N."/>
            <person name="Mukherjee S."/>
            <person name="Reddy T.B.K."/>
            <person name="Daum C."/>
            <person name="Copeland A."/>
            <person name="Chen I.A."/>
            <person name="Ivanova N.N."/>
            <person name="Kyrpides N.C."/>
            <person name="Shapiro N."/>
            <person name="Eloe-Fadrosh E.A."/>
            <person name="Pietrasiak N."/>
        </authorList>
    </citation>
    <scope>NUCLEOTIDE SEQUENCE</scope>
    <source>
        <strain evidence="2">GSE-TBD4-15B</strain>
    </source>
</reference>
<dbReference type="InterPro" id="IPR041496">
    <property type="entry name" value="YitH/HolE_GNAT"/>
</dbReference>
<dbReference type="Gene3D" id="3.40.630.30">
    <property type="match status" value="1"/>
</dbReference>
<comment type="caution">
    <text evidence="2">The sequence shown here is derived from an EMBL/GenBank/DDBJ whole genome shotgun (WGS) entry which is preliminary data.</text>
</comment>
<feature type="domain" description="N-acetyltransferase" evidence="1">
    <location>
        <begin position="5"/>
        <end position="144"/>
    </location>
</feature>
<protein>
    <submittedName>
        <fullName evidence="2">GNAT family N-acetyltransferase</fullName>
        <ecNumber evidence="2">2.3.1.-</ecNumber>
    </submittedName>
</protein>
<dbReference type="AlphaFoldDB" id="A0A951U465"/>
<keyword evidence="2" id="KW-0808">Transferase</keyword>
<sequence>MAGSYQIRTMTRPEVDLALDWAAIEGWNPGLHDADCFYAADPKGFLVGLLDDQPIAMISAVKYGESFGFIGFYMVKPEYRGQGYGIQIWNAALARLVGRTIGLDGVVDQQSNYRQSGFRLAHQNVRYQGSSGAQAHLEARAEPDAEMLELSKVPFAELCTYDQGFFSACRQQFLQHWIAQPQAKALAICQNQRLAGYGVIRPCRSGYKLGPLFADSPALAEQLFLTLQAQVPAAEPVFLDIPAVNAAAVDLVQRHQMVVAFETARMYSGGSPDLPLDQIFGITTFELG</sequence>
<dbReference type="CDD" id="cd04301">
    <property type="entry name" value="NAT_SF"/>
    <property type="match status" value="1"/>
</dbReference>
<dbReference type="PROSITE" id="PS51186">
    <property type="entry name" value="GNAT"/>
    <property type="match status" value="1"/>
</dbReference>
<proteinExistence type="predicted"/>
<reference evidence="2" key="1">
    <citation type="submission" date="2021-05" db="EMBL/GenBank/DDBJ databases">
        <authorList>
            <person name="Pietrasiak N."/>
            <person name="Ward R."/>
            <person name="Stajich J.E."/>
            <person name="Kurbessoian T."/>
        </authorList>
    </citation>
    <scope>NUCLEOTIDE SEQUENCE</scope>
    <source>
        <strain evidence="2">GSE-TBD4-15B</strain>
    </source>
</reference>
<evidence type="ECO:0000259" key="1">
    <source>
        <dbReference type="PROSITE" id="PS51186"/>
    </source>
</evidence>
<organism evidence="2 3">
    <name type="scientific">Pegethrix bostrychoides GSE-TBD4-15B</name>
    <dbReference type="NCBI Taxonomy" id="2839662"/>
    <lineage>
        <taxon>Bacteria</taxon>
        <taxon>Bacillati</taxon>
        <taxon>Cyanobacteriota</taxon>
        <taxon>Cyanophyceae</taxon>
        <taxon>Oculatellales</taxon>
        <taxon>Oculatellaceae</taxon>
        <taxon>Pegethrix</taxon>
    </lineage>
</organism>
<dbReference type="Pfam" id="PF18014">
    <property type="entry name" value="Acetyltransf_18"/>
    <property type="match status" value="1"/>
</dbReference>
<dbReference type="Pfam" id="PF00583">
    <property type="entry name" value="Acetyltransf_1"/>
    <property type="match status" value="1"/>
</dbReference>
<dbReference type="PANTHER" id="PTHR47237:SF1">
    <property type="entry name" value="SLL0310 PROTEIN"/>
    <property type="match status" value="1"/>
</dbReference>